<evidence type="ECO:0000313" key="3">
    <source>
        <dbReference type="Proteomes" id="UP000186868"/>
    </source>
</evidence>
<organism evidence="2 3">
    <name type="scientific">Hydrococcus rivularis NIES-593</name>
    <dbReference type="NCBI Taxonomy" id="1921803"/>
    <lineage>
        <taxon>Bacteria</taxon>
        <taxon>Bacillati</taxon>
        <taxon>Cyanobacteriota</taxon>
        <taxon>Cyanophyceae</taxon>
        <taxon>Pleurocapsales</taxon>
        <taxon>Hydrococcaceae</taxon>
        <taxon>Hydrococcus</taxon>
    </lineage>
</organism>
<dbReference type="Proteomes" id="UP000186868">
    <property type="component" value="Unassembled WGS sequence"/>
</dbReference>
<dbReference type="STRING" id="1921803.NIES593_15535"/>
<dbReference type="RefSeq" id="WP_073600456.1">
    <property type="nucleotide sequence ID" value="NZ_MRCB01000020.1"/>
</dbReference>
<keyword evidence="1" id="KW-0472">Membrane</keyword>
<accession>A0A1U7HCZ3</accession>
<evidence type="ECO:0000256" key="1">
    <source>
        <dbReference type="SAM" id="Phobius"/>
    </source>
</evidence>
<proteinExistence type="predicted"/>
<feature type="transmembrane region" description="Helical" evidence="1">
    <location>
        <begin position="184"/>
        <end position="203"/>
    </location>
</feature>
<dbReference type="EMBL" id="MRCB01000020">
    <property type="protein sequence ID" value="OKH21408.1"/>
    <property type="molecule type" value="Genomic_DNA"/>
</dbReference>
<gene>
    <name evidence="2" type="ORF">NIES593_15535</name>
</gene>
<dbReference type="PANTHER" id="PTHR33372">
    <property type="match status" value="1"/>
</dbReference>
<dbReference type="AlphaFoldDB" id="A0A1U7HCZ3"/>
<keyword evidence="1" id="KW-0812">Transmembrane</keyword>
<reference evidence="2 3" key="1">
    <citation type="submission" date="2016-11" db="EMBL/GenBank/DDBJ databases">
        <title>Draft Genome Sequences of Nine Cyanobacterial Strains from Diverse Habitats.</title>
        <authorList>
            <person name="Zhu T."/>
            <person name="Hou S."/>
            <person name="Lu X."/>
            <person name="Hess W.R."/>
        </authorList>
    </citation>
    <scope>NUCLEOTIDE SEQUENCE [LARGE SCALE GENOMIC DNA]</scope>
    <source>
        <strain evidence="2 3">NIES-593</strain>
    </source>
</reference>
<comment type="caution">
    <text evidence="2">The sequence shown here is derived from an EMBL/GenBank/DDBJ whole genome shotgun (WGS) entry which is preliminary data.</text>
</comment>
<feature type="transmembrane region" description="Helical" evidence="1">
    <location>
        <begin position="105"/>
        <end position="122"/>
    </location>
</feature>
<dbReference type="InterPro" id="IPR021788">
    <property type="entry name" value="CPP1-like"/>
</dbReference>
<name>A0A1U7HCZ3_9CYAN</name>
<keyword evidence="1" id="KW-1133">Transmembrane helix</keyword>
<evidence type="ECO:0000313" key="2">
    <source>
        <dbReference type="EMBL" id="OKH21408.1"/>
    </source>
</evidence>
<keyword evidence="3" id="KW-1185">Reference proteome</keyword>
<dbReference type="Pfam" id="PF11833">
    <property type="entry name" value="CPP1-like"/>
    <property type="match status" value="1"/>
</dbReference>
<dbReference type="PANTHER" id="PTHR33372:SF2">
    <property type="entry name" value="PROTEIN CHAPERONE-LIKE PROTEIN OF POR1, CHLOROPLASTIC"/>
    <property type="match status" value="1"/>
</dbReference>
<protein>
    <submittedName>
        <fullName evidence="2">Molecular chaperone DnaJ</fullName>
    </submittedName>
</protein>
<feature type="transmembrane region" description="Helical" evidence="1">
    <location>
        <begin position="157"/>
        <end position="178"/>
    </location>
</feature>
<feature type="transmembrane region" description="Helical" evidence="1">
    <location>
        <begin position="128"/>
        <end position="145"/>
    </location>
</feature>
<sequence>MSEQNPYERLGVTENASFEEIQAAKQRSIEQYRDDSQVLESIEAAYDAIIMDRLRMRQEGRIKVPDRIRFPEKLAEVSPLPPSVSVSKSPSWLQRAIDTPSQSDLLWSIAVFLILSILTVFSQNNSESVLPLLMAIGVCANIYLLNRKEQRLGRAVLFTVLGLLLGIGLGSGLASLLGLPSSSFMLSVEQLACLVTFGLFWLISSFLR</sequence>
<dbReference type="OrthoDB" id="483084at2"/>